<reference evidence="2 3" key="1">
    <citation type="submission" date="2020-02" db="EMBL/GenBank/DDBJ databases">
        <title>Plant-Promoting Endophytic Bacterium Rhizobium oryzihabitans sp. nov., Isolated from the Root of Rice.</title>
        <authorList>
            <person name="zhao J."/>
            <person name="Zhang G."/>
        </authorList>
    </citation>
    <scope>NUCLEOTIDE SEQUENCE [LARGE SCALE GENOMIC DNA]</scope>
    <source>
        <strain evidence="2 3">M15</strain>
    </source>
</reference>
<gene>
    <name evidence="2" type="ORF">G3A56_20315</name>
</gene>
<evidence type="ECO:0000313" key="2">
    <source>
        <dbReference type="EMBL" id="QIB40241.1"/>
    </source>
</evidence>
<keyword evidence="3" id="KW-1185">Reference proteome</keyword>
<dbReference type="RefSeq" id="WP_164056812.1">
    <property type="nucleotide sequence ID" value="NZ_CP048635.1"/>
</dbReference>
<dbReference type="KEGG" id="roy:G3A56_20315"/>
<dbReference type="AlphaFoldDB" id="A0A7L5BN43"/>
<accession>A0A7L5BN43</accession>
<organism evidence="2 3">
    <name type="scientific">Rhizobium oryzihabitans</name>
    <dbReference type="NCBI Taxonomy" id="2267833"/>
    <lineage>
        <taxon>Bacteria</taxon>
        <taxon>Pseudomonadati</taxon>
        <taxon>Pseudomonadota</taxon>
        <taxon>Alphaproteobacteria</taxon>
        <taxon>Hyphomicrobiales</taxon>
        <taxon>Rhizobiaceae</taxon>
        <taxon>Rhizobium/Agrobacterium group</taxon>
        <taxon>Rhizobium</taxon>
    </lineage>
</organism>
<dbReference type="EMBL" id="CP048635">
    <property type="protein sequence ID" value="QIB40241.1"/>
    <property type="molecule type" value="Genomic_DNA"/>
</dbReference>
<feature type="region of interest" description="Disordered" evidence="1">
    <location>
        <begin position="24"/>
        <end position="54"/>
    </location>
</feature>
<sequence length="54" mass="5449">MAKELAILSCPDPTVLAAAVEMTNDTGTGPTNQGTAKGIGKSFSDYGGKDHPAL</sequence>
<protein>
    <submittedName>
        <fullName evidence="2">Uncharacterized protein</fullName>
    </submittedName>
</protein>
<evidence type="ECO:0000313" key="3">
    <source>
        <dbReference type="Proteomes" id="UP000464865"/>
    </source>
</evidence>
<name>A0A7L5BN43_9HYPH</name>
<evidence type="ECO:0000256" key="1">
    <source>
        <dbReference type="SAM" id="MobiDB-lite"/>
    </source>
</evidence>
<dbReference type="Proteomes" id="UP000464865">
    <property type="component" value="Chromosome M15-12"/>
</dbReference>
<proteinExistence type="predicted"/>
<feature type="compositionally biased region" description="Polar residues" evidence="1">
    <location>
        <begin position="24"/>
        <end position="35"/>
    </location>
</feature>